<reference evidence="1" key="1">
    <citation type="submission" date="2022-12" db="EMBL/GenBank/DDBJ databases">
        <title>Reference genome sequencing for broad-spectrum identification of bacterial and archaeal isolates by mass spectrometry.</title>
        <authorList>
            <person name="Sekiguchi Y."/>
            <person name="Tourlousse D.M."/>
        </authorList>
    </citation>
    <scope>NUCLEOTIDE SEQUENCE</scope>
    <source>
        <strain evidence="1">10succ1</strain>
    </source>
</reference>
<dbReference type="InterPro" id="IPR002043">
    <property type="entry name" value="UDG_fam1"/>
</dbReference>
<dbReference type="PANTHER" id="PTHR11264:SF0">
    <property type="entry name" value="URACIL-DNA GLYCOSYLASE"/>
    <property type="match status" value="1"/>
</dbReference>
<evidence type="ECO:0000313" key="2">
    <source>
        <dbReference type="Proteomes" id="UP001144471"/>
    </source>
</evidence>
<evidence type="ECO:0008006" key="3">
    <source>
        <dbReference type="Google" id="ProtNLM"/>
    </source>
</evidence>
<evidence type="ECO:0000313" key="1">
    <source>
        <dbReference type="EMBL" id="GLI58029.1"/>
    </source>
</evidence>
<sequence length="240" mass="28038">MDSREIKERFLQEHRIHPSYYDFFTEGRVKEVEDILQNIGDDYSPKKENIFRVFRYDLHEKKVLLLGMDPYPQEGIATGFSFEVPYTSWGDKRINTSLKNMLKLLYKSYYGEMLDIKSLRERIEEGNFPILPPNEAFKDWNDKGVIFLNSALTVKVGKAGSHLKLWEKFTRDLFLHLGRVKPNLTYLIWGGKAEKFIKYISSGRIICHNHPAICGNLSNPKDFLNGTSFTETMEDIQWLG</sequence>
<dbReference type="Gene3D" id="3.40.470.10">
    <property type="entry name" value="Uracil-DNA glycosylase-like domain"/>
    <property type="match status" value="1"/>
</dbReference>
<accession>A0A9W6GMY8</accession>
<dbReference type="RefSeq" id="WP_281837702.1">
    <property type="nucleotide sequence ID" value="NZ_BSDY01000031.1"/>
</dbReference>
<comment type="caution">
    <text evidence="1">The sequence shown here is derived from an EMBL/GenBank/DDBJ whole genome shotgun (WGS) entry which is preliminary data.</text>
</comment>
<dbReference type="CDD" id="cd10027">
    <property type="entry name" value="UDG-F1-like"/>
    <property type="match status" value="1"/>
</dbReference>
<gene>
    <name evidence="1" type="ORF">PM10SUCC1_35430</name>
</gene>
<dbReference type="SUPFAM" id="SSF52141">
    <property type="entry name" value="Uracil-DNA glycosylase-like"/>
    <property type="match status" value="1"/>
</dbReference>
<protein>
    <recommendedName>
        <fullName evidence="3">Uracil-DNA glycosylase</fullName>
    </recommendedName>
</protein>
<dbReference type="Proteomes" id="UP001144471">
    <property type="component" value="Unassembled WGS sequence"/>
</dbReference>
<dbReference type="InterPro" id="IPR036895">
    <property type="entry name" value="Uracil-DNA_glycosylase-like_sf"/>
</dbReference>
<dbReference type="PANTHER" id="PTHR11264">
    <property type="entry name" value="URACIL-DNA GLYCOSYLASE"/>
    <property type="match status" value="1"/>
</dbReference>
<keyword evidence="2" id="KW-1185">Reference proteome</keyword>
<proteinExistence type="predicted"/>
<dbReference type="EMBL" id="BSDY01000031">
    <property type="protein sequence ID" value="GLI58029.1"/>
    <property type="molecule type" value="Genomic_DNA"/>
</dbReference>
<dbReference type="AlphaFoldDB" id="A0A9W6GMY8"/>
<dbReference type="GO" id="GO:0004844">
    <property type="term" value="F:uracil DNA N-glycosylase activity"/>
    <property type="evidence" value="ECO:0007669"/>
    <property type="project" value="InterPro"/>
</dbReference>
<dbReference type="GO" id="GO:0097510">
    <property type="term" value="P:base-excision repair, AP site formation via deaminated base removal"/>
    <property type="evidence" value="ECO:0007669"/>
    <property type="project" value="TreeGrafter"/>
</dbReference>
<name>A0A9W6GMY8_9FUSO</name>
<organism evidence="1 2">
    <name type="scientific">Propionigenium maris DSM 9537</name>
    <dbReference type="NCBI Taxonomy" id="1123000"/>
    <lineage>
        <taxon>Bacteria</taxon>
        <taxon>Fusobacteriati</taxon>
        <taxon>Fusobacteriota</taxon>
        <taxon>Fusobacteriia</taxon>
        <taxon>Fusobacteriales</taxon>
        <taxon>Fusobacteriaceae</taxon>
        <taxon>Propionigenium</taxon>
    </lineage>
</organism>